<protein>
    <submittedName>
        <fullName evidence="2">Uncharacterized protein DUF3857</fullName>
    </submittedName>
</protein>
<sequence>MKRFFVLLFLPLFIHVHAQDRISPKELEQNERNLKTAPLLADDADFTTSFDSARWSSSSAVLLCQKTTFDFDKKGVTVGQRIGRNLVGLLLAIPTAGTSIFWENMRNEAHILVEETERRKILVKDKAALEKYSLLYFRQTTDQDAFAARVIKKDGTKQDVDLEDAVRIEDIHTVPSVFKSYTEPAPSSFYRPNYFKIAIPDLEEGDVIEYQFRHYNSKEYSSNPEYKEFDPVFYLCNRDMPVARQIIEVAAEDDHYFVTYKSMMGAPRFIETNTGGKRVYRWTDDNRDKLKDTRYVNDFREFPSIKFQVVYARSRARDLVWFKSAEDMQNDMPVKDLAEKAKAFWFQTGRISAGGDHTNLIDEIYKGLKKKGITDQSDDEYVRKAYYTIRSYTLYNSWNDYAFAKVFSGLLAKRKLDHDIIVTSYNTLCDLDKVAFTQELDWIVRYKGKYYVNPGEHGNPEDLKEYLIGNTAVSFDIRSVKEAPKTELVPLTDTADNMIYTKVGVGFDGDDQSRLAIDKTVQAKGLSKDDMEGDALALTPFMETDFRNYDGSSMWEGLNPVQADKAMTDFSQQKKDWKEDKPKQMKAQAENEYNATVEKYNDFKIQEDGRSFKKRNLQYEETFVLGGLTATAGDDILLALPALIGRQPKLTRDERLRTLPVDVSYPRTLLYSISFKVPDGYTVKGLSGITTSVDNECGSFTSTATVTDGVLRIDVRKLYKVRNLSVAQWPELCAIQDAGYAFSQRKIVLQKN</sequence>
<dbReference type="Gene3D" id="2.60.40.3140">
    <property type="match status" value="1"/>
</dbReference>
<feature type="chain" id="PRO_5020820259" evidence="1">
    <location>
        <begin position="19"/>
        <end position="752"/>
    </location>
</feature>
<feature type="signal peptide" evidence="1">
    <location>
        <begin position="1"/>
        <end position="18"/>
    </location>
</feature>
<dbReference type="Gene3D" id="2.60.120.1130">
    <property type="match status" value="1"/>
</dbReference>
<reference evidence="2 3" key="1">
    <citation type="submission" date="2019-03" db="EMBL/GenBank/DDBJ databases">
        <title>Genomic Encyclopedia of Type Strains, Phase IV (KMG-IV): sequencing the most valuable type-strain genomes for metagenomic binning, comparative biology and taxonomic classification.</title>
        <authorList>
            <person name="Goeker M."/>
        </authorList>
    </citation>
    <scope>NUCLEOTIDE SEQUENCE [LARGE SCALE GENOMIC DNA]</scope>
    <source>
        <strain evidence="2 3">DSM 100059</strain>
    </source>
</reference>
<evidence type="ECO:0000313" key="2">
    <source>
        <dbReference type="EMBL" id="TDW97602.1"/>
    </source>
</evidence>
<organism evidence="2 3">
    <name type="scientific">Dinghuibacter silviterrae</name>
    <dbReference type="NCBI Taxonomy" id="1539049"/>
    <lineage>
        <taxon>Bacteria</taxon>
        <taxon>Pseudomonadati</taxon>
        <taxon>Bacteroidota</taxon>
        <taxon>Chitinophagia</taxon>
        <taxon>Chitinophagales</taxon>
        <taxon>Chitinophagaceae</taxon>
        <taxon>Dinghuibacter</taxon>
    </lineage>
</organism>
<accession>A0A4V3GKZ8</accession>
<dbReference type="EMBL" id="SODV01000002">
    <property type="protein sequence ID" value="TDW97602.1"/>
    <property type="molecule type" value="Genomic_DNA"/>
</dbReference>
<dbReference type="AlphaFoldDB" id="A0A4V3GKZ8"/>
<proteinExistence type="predicted"/>
<keyword evidence="1" id="KW-0732">Signal</keyword>
<dbReference type="Proteomes" id="UP000294498">
    <property type="component" value="Unassembled WGS sequence"/>
</dbReference>
<gene>
    <name evidence="2" type="ORF">EDB95_5453</name>
</gene>
<evidence type="ECO:0000313" key="3">
    <source>
        <dbReference type="Proteomes" id="UP000294498"/>
    </source>
</evidence>
<keyword evidence="3" id="KW-1185">Reference proteome</keyword>
<dbReference type="RefSeq" id="WP_162852814.1">
    <property type="nucleotide sequence ID" value="NZ_SODV01000002.1"/>
</dbReference>
<name>A0A4V3GKZ8_9BACT</name>
<evidence type="ECO:0000256" key="1">
    <source>
        <dbReference type="SAM" id="SignalP"/>
    </source>
</evidence>
<comment type="caution">
    <text evidence="2">The sequence shown here is derived from an EMBL/GenBank/DDBJ whole genome shotgun (WGS) entry which is preliminary data.</text>
</comment>